<dbReference type="RefSeq" id="WP_210658469.1">
    <property type="nucleotide sequence ID" value="NZ_JAGKSP010000003.1"/>
</dbReference>
<organism evidence="1 2">
    <name type="scientific">Paenibacillus lignilyticus</name>
    <dbReference type="NCBI Taxonomy" id="1172615"/>
    <lineage>
        <taxon>Bacteria</taxon>
        <taxon>Bacillati</taxon>
        <taxon>Bacillota</taxon>
        <taxon>Bacilli</taxon>
        <taxon>Bacillales</taxon>
        <taxon>Paenibacillaceae</taxon>
        <taxon>Paenibacillus</taxon>
    </lineage>
</organism>
<sequence length="172" mass="19725">MQLKQYPAAYESFLYEFHATRDYFECHELLEEYWKAHPGDSLGSIWVGLIQIAVGSYHHRRRNNRGALKILRQAEKRLDAQLLNEVGLNGEQLIAMIAERIEIIEDSLPFTDMNLPIVDPELHARSVVAAEREGYVWGAPSRMDEALISRHTLRDRSDVIAARAAAAKEKKR</sequence>
<evidence type="ECO:0000313" key="1">
    <source>
        <dbReference type="EMBL" id="MBP3963427.1"/>
    </source>
</evidence>
<gene>
    <name evidence="1" type="ORF">I8J30_11990</name>
</gene>
<dbReference type="InterPro" id="IPR023203">
    <property type="entry name" value="TTHA0068_sf"/>
</dbReference>
<dbReference type="Gene3D" id="1.10.3450.10">
    <property type="entry name" value="TTHA0068-like"/>
    <property type="match status" value="1"/>
</dbReference>
<keyword evidence="2" id="KW-1185">Reference proteome</keyword>
<name>A0ABS5CBS3_9BACL</name>
<proteinExistence type="predicted"/>
<protein>
    <submittedName>
        <fullName evidence="1">DUF309 domain-containing protein</fullName>
    </submittedName>
</protein>
<evidence type="ECO:0000313" key="2">
    <source>
        <dbReference type="Proteomes" id="UP000673394"/>
    </source>
</evidence>
<dbReference type="EMBL" id="JAGKSP010000003">
    <property type="protein sequence ID" value="MBP3963427.1"/>
    <property type="molecule type" value="Genomic_DNA"/>
</dbReference>
<dbReference type="SUPFAM" id="SSF140663">
    <property type="entry name" value="TTHA0068-like"/>
    <property type="match status" value="1"/>
</dbReference>
<dbReference type="PANTHER" id="PTHR34796:SF1">
    <property type="entry name" value="EXPRESSED PROTEIN"/>
    <property type="match status" value="1"/>
</dbReference>
<dbReference type="Pfam" id="PF03745">
    <property type="entry name" value="DUF309"/>
    <property type="match status" value="1"/>
</dbReference>
<comment type="caution">
    <text evidence="1">The sequence shown here is derived from an EMBL/GenBank/DDBJ whole genome shotgun (WGS) entry which is preliminary data.</text>
</comment>
<dbReference type="Proteomes" id="UP000673394">
    <property type="component" value="Unassembled WGS sequence"/>
</dbReference>
<dbReference type="PANTHER" id="PTHR34796">
    <property type="entry name" value="EXPRESSED PROTEIN"/>
    <property type="match status" value="1"/>
</dbReference>
<reference evidence="1 2" key="1">
    <citation type="submission" date="2021-04" db="EMBL/GenBank/DDBJ databases">
        <title>Paenibacillus sp. DLE-14 whole genome sequence.</title>
        <authorList>
            <person name="Ham Y.J."/>
        </authorList>
    </citation>
    <scope>NUCLEOTIDE SEQUENCE [LARGE SCALE GENOMIC DNA]</scope>
    <source>
        <strain evidence="1 2">DLE-14</strain>
    </source>
</reference>
<dbReference type="InterPro" id="IPR005500">
    <property type="entry name" value="DUF309"/>
</dbReference>
<accession>A0ABS5CBS3</accession>